<proteinExistence type="predicted"/>
<dbReference type="PANTHER" id="PTHR33112">
    <property type="entry name" value="DOMAIN PROTEIN, PUTATIVE-RELATED"/>
    <property type="match status" value="1"/>
</dbReference>
<organism evidence="2 3">
    <name type="scientific">Phlyctema vagabunda</name>
    <dbReference type="NCBI Taxonomy" id="108571"/>
    <lineage>
        <taxon>Eukaryota</taxon>
        <taxon>Fungi</taxon>
        <taxon>Dikarya</taxon>
        <taxon>Ascomycota</taxon>
        <taxon>Pezizomycotina</taxon>
        <taxon>Leotiomycetes</taxon>
        <taxon>Helotiales</taxon>
        <taxon>Dermateaceae</taxon>
        <taxon>Phlyctema</taxon>
    </lineage>
</organism>
<evidence type="ECO:0000313" key="3">
    <source>
        <dbReference type="Proteomes" id="UP001629113"/>
    </source>
</evidence>
<dbReference type="EMBL" id="JBFCZG010000006">
    <property type="protein sequence ID" value="KAL3421095.1"/>
    <property type="molecule type" value="Genomic_DNA"/>
</dbReference>
<name>A0ABR4PCQ3_9HELO</name>
<evidence type="ECO:0000259" key="1">
    <source>
        <dbReference type="Pfam" id="PF06985"/>
    </source>
</evidence>
<evidence type="ECO:0000313" key="2">
    <source>
        <dbReference type="EMBL" id="KAL3421095.1"/>
    </source>
</evidence>
<gene>
    <name evidence="2" type="ORF">PVAG01_07540</name>
</gene>
<feature type="domain" description="Heterokaryon incompatibility" evidence="1">
    <location>
        <begin position="194"/>
        <end position="347"/>
    </location>
</feature>
<dbReference type="PANTHER" id="PTHR33112:SF16">
    <property type="entry name" value="HETEROKARYON INCOMPATIBILITY DOMAIN-CONTAINING PROTEIN"/>
    <property type="match status" value="1"/>
</dbReference>
<dbReference type="InterPro" id="IPR010730">
    <property type="entry name" value="HET"/>
</dbReference>
<keyword evidence="3" id="KW-1185">Reference proteome</keyword>
<reference evidence="2 3" key="1">
    <citation type="submission" date="2024-06" db="EMBL/GenBank/DDBJ databases">
        <title>Complete genome of Phlyctema vagabunda strain 19-DSS-EL-015.</title>
        <authorList>
            <person name="Fiorenzani C."/>
        </authorList>
    </citation>
    <scope>NUCLEOTIDE SEQUENCE [LARGE SCALE GENOMIC DNA]</scope>
    <source>
        <strain evidence="2 3">19-DSS-EL-015</strain>
    </source>
</reference>
<dbReference type="Pfam" id="PF06985">
    <property type="entry name" value="HET"/>
    <property type="match status" value="1"/>
</dbReference>
<sequence>MSEKESNINRLCSVCAGISITDDQEHPHHANFATLDMSASAGCHLCHLMLSGLHHNSTELDDGIQVSDHVTVALGSVEDAFLMLALVVRCDGRQTKLWAIYDDKNLKDADIISNEWRKSEEALQSSLIQVDPLSDIVLLKIRQWMNNCHDNHPSCNDTALVSAGSLPTRVIDVGPIDGSEEPRLLVTDGLAGDYITLSHCWGAAVLLTTTAATYQNHLVQIEMSSLPANFQDAVLITRKLEKRYLWIDSLCIIQDSGTDWELESIKMGEYYGNACLTLCADGARDSRGGMLKQRDLLDVRMCKHPQLIRLETQDLEDTAWKIYYPIGSFKSIVHEGILSKRAWVLQERVLSGRMLHWGMHEVFWECAELQASERRPAGVTRNLWNGQRLTRLLRSAQTTTSPEEMEISQRIPYTAEEVDTFWFELLEDYCKRQLTIAADKLPAMSGLAKSFQSLLFLKRPSLNHDYVAGIWASHLPAALGWCGVFESKFFNSKVGITYVCQHKKVDPYRAPSFSWASIEGPVQHRYFNHLRKESSIPGFEAEILNIETRLAGADYFGRVLSSQLTLRGFMKRFINPPKSTTLYLDGVARVIDLDELASANFARLYCFCLGFVSHNSKSGGTSLYSYCLALEEVDGSGQDLKGFKTYRRVGLLETVLSDWFIGSERVNIKLI</sequence>
<comment type="caution">
    <text evidence="2">The sequence shown here is derived from an EMBL/GenBank/DDBJ whole genome shotgun (WGS) entry which is preliminary data.</text>
</comment>
<accession>A0ABR4PCQ3</accession>
<dbReference type="Proteomes" id="UP001629113">
    <property type="component" value="Unassembled WGS sequence"/>
</dbReference>
<protein>
    <submittedName>
        <fullName evidence="2">Heterokaryon incompatibility protein</fullName>
    </submittedName>
</protein>